<dbReference type="EC" id="2.7.13.3" evidence="3"/>
<keyword evidence="8" id="KW-0547">Nucleotide-binding</keyword>
<evidence type="ECO:0000256" key="6">
    <source>
        <dbReference type="ARBA" id="ARBA00022679"/>
    </source>
</evidence>
<feature type="domain" description="HAMP" evidence="16">
    <location>
        <begin position="315"/>
        <end position="367"/>
    </location>
</feature>
<sequence length="596" mass="68038">MSGWQRVWRSVFAKFSAAFIVVGLIPLFALSLFSLRTFTDHVERNTNNNLEQMVLFMGYNLDNLFSDYDKVSKLMYYGSTNLETQGASSNRTISVNVEERINEMSINDFLTTVLYSDTFIRNAYFVRSMDNKLYSQTKDNKSFLPEALPLADWTIPLKEQPKQLAVFPVHEETYYKNSKIRVMTVGRNLIDTSGLITATPKIVGTLYFDVDVAVFENLFRELRLGDKDELFVLDADNSVYYSNKEIKKDKVFLPETSDRKSLVLSEEVPFLKGQVVVRVSKGDLYEQLTSIRSTVYMAIVICALALVVMGIWFSRRLSSPIMSVIKQMIRVESGNLESGLVVKTQDEIGRLAHGFNRMVERLKSFINDAYVAEIKQKQAELNALKSQIRPHYLYNTLEVIRMNAVHNDDNEVADMILSLSNQLKYVIDYGEEWVTIRRELEHLKDYFYIIKVRFESRIELRCDVADHVDLDWSMLKLSLQPIVENAIQHGIRPKGGKGTVWVTIETVEDMLGITVYDDGVGIDSDTLERLHAMLQDPKAPSKNVGMKNVHERIRAVCGEPYGLNVSSREHVGTSVRLLIPIRKGEEEHDDSGHSGG</sequence>
<keyword evidence="7 14" id="KW-0812">Transmembrane</keyword>
<dbReference type="GO" id="GO:0005524">
    <property type="term" value="F:ATP binding"/>
    <property type="evidence" value="ECO:0007669"/>
    <property type="project" value="UniProtKB-KW"/>
</dbReference>
<evidence type="ECO:0000256" key="13">
    <source>
        <dbReference type="ARBA" id="ARBA00023136"/>
    </source>
</evidence>
<dbReference type="PROSITE" id="PS50109">
    <property type="entry name" value="HIS_KIN"/>
    <property type="match status" value="1"/>
</dbReference>
<dbReference type="SUPFAM" id="SSF55874">
    <property type="entry name" value="ATPase domain of HSP90 chaperone/DNA topoisomerase II/histidine kinase"/>
    <property type="match status" value="1"/>
</dbReference>
<dbReference type="RefSeq" id="WP_182302300.1">
    <property type="nucleotide sequence ID" value="NZ_CP041969.1"/>
</dbReference>
<evidence type="ECO:0000256" key="7">
    <source>
        <dbReference type="ARBA" id="ARBA00022692"/>
    </source>
</evidence>
<evidence type="ECO:0000256" key="4">
    <source>
        <dbReference type="ARBA" id="ARBA00022475"/>
    </source>
</evidence>
<dbReference type="PANTHER" id="PTHR34220">
    <property type="entry name" value="SENSOR HISTIDINE KINASE YPDA"/>
    <property type="match status" value="1"/>
</dbReference>
<feature type="transmembrane region" description="Helical" evidence="14">
    <location>
        <begin position="12"/>
        <end position="35"/>
    </location>
</feature>
<evidence type="ECO:0000256" key="10">
    <source>
        <dbReference type="ARBA" id="ARBA00022840"/>
    </source>
</evidence>
<dbReference type="GO" id="GO:0005886">
    <property type="term" value="C:plasma membrane"/>
    <property type="evidence" value="ECO:0007669"/>
    <property type="project" value="UniProtKB-SubCell"/>
</dbReference>
<protein>
    <recommendedName>
        <fullName evidence="3">histidine kinase</fullName>
        <ecNumber evidence="3">2.7.13.3</ecNumber>
    </recommendedName>
</protein>
<organism evidence="17 18">
    <name type="scientific">Cohnella cholangitidis</name>
    <dbReference type="NCBI Taxonomy" id="2598458"/>
    <lineage>
        <taxon>Bacteria</taxon>
        <taxon>Bacillati</taxon>
        <taxon>Bacillota</taxon>
        <taxon>Bacilli</taxon>
        <taxon>Bacillales</taxon>
        <taxon>Paenibacillaceae</taxon>
        <taxon>Cohnella</taxon>
    </lineage>
</organism>
<accession>A0A7G5BVG0</accession>
<dbReference type="AlphaFoldDB" id="A0A7G5BVG0"/>
<evidence type="ECO:0000256" key="9">
    <source>
        <dbReference type="ARBA" id="ARBA00022777"/>
    </source>
</evidence>
<dbReference type="SMART" id="SM00387">
    <property type="entry name" value="HATPase_c"/>
    <property type="match status" value="1"/>
</dbReference>
<gene>
    <name evidence="17" type="ORF">FPL14_06755</name>
</gene>
<keyword evidence="11 14" id="KW-1133">Transmembrane helix</keyword>
<dbReference type="CDD" id="cd06225">
    <property type="entry name" value="HAMP"/>
    <property type="match status" value="1"/>
</dbReference>
<keyword evidence="10" id="KW-0067">ATP-binding</keyword>
<dbReference type="Proteomes" id="UP000515679">
    <property type="component" value="Chromosome"/>
</dbReference>
<keyword evidence="12" id="KW-0902">Two-component regulatory system</keyword>
<feature type="transmembrane region" description="Helical" evidence="14">
    <location>
        <begin position="295"/>
        <end position="313"/>
    </location>
</feature>
<evidence type="ECO:0000256" key="11">
    <source>
        <dbReference type="ARBA" id="ARBA00022989"/>
    </source>
</evidence>
<dbReference type="InterPro" id="IPR003660">
    <property type="entry name" value="HAMP_dom"/>
</dbReference>
<evidence type="ECO:0000256" key="2">
    <source>
        <dbReference type="ARBA" id="ARBA00004651"/>
    </source>
</evidence>
<dbReference type="Pfam" id="PF02518">
    <property type="entry name" value="HATPase_c"/>
    <property type="match status" value="1"/>
</dbReference>
<keyword evidence="4" id="KW-1003">Cell membrane</keyword>
<dbReference type="Gene3D" id="3.30.565.10">
    <property type="entry name" value="Histidine kinase-like ATPase, C-terminal domain"/>
    <property type="match status" value="1"/>
</dbReference>
<dbReference type="Pfam" id="PF00672">
    <property type="entry name" value="HAMP"/>
    <property type="match status" value="1"/>
</dbReference>
<dbReference type="InterPro" id="IPR003594">
    <property type="entry name" value="HATPase_dom"/>
</dbReference>
<proteinExistence type="predicted"/>
<dbReference type="PANTHER" id="PTHR34220:SF11">
    <property type="entry name" value="SENSOR PROTEIN KINASE HPTS"/>
    <property type="match status" value="1"/>
</dbReference>
<evidence type="ECO:0000256" key="14">
    <source>
        <dbReference type="SAM" id="Phobius"/>
    </source>
</evidence>
<evidence type="ECO:0000313" key="17">
    <source>
        <dbReference type="EMBL" id="QMV40944.1"/>
    </source>
</evidence>
<dbReference type="EMBL" id="CP041969">
    <property type="protein sequence ID" value="QMV40944.1"/>
    <property type="molecule type" value="Genomic_DNA"/>
</dbReference>
<keyword evidence="13 14" id="KW-0472">Membrane</keyword>
<dbReference type="GO" id="GO:0000155">
    <property type="term" value="F:phosphorelay sensor kinase activity"/>
    <property type="evidence" value="ECO:0007669"/>
    <property type="project" value="InterPro"/>
</dbReference>
<evidence type="ECO:0000256" key="1">
    <source>
        <dbReference type="ARBA" id="ARBA00000085"/>
    </source>
</evidence>
<keyword evidence="18" id="KW-1185">Reference proteome</keyword>
<keyword evidence="6" id="KW-0808">Transferase</keyword>
<dbReference type="InterPro" id="IPR036890">
    <property type="entry name" value="HATPase_C_sf"/>
</dbReference>
<evidence type="ECO:0000256" key="8">
    <source>
        <dbReference type="ARBA" id="ARBA00022741"/>
    </source>
</evidence>
<keyword evidence="9 17" id="KW-0418">Kinase</keyword>
<comment type="catalytic activity">
    <reaction evidence="1">
        <text>ATP + protein L-histidine = ADP + protein N-phospho-L-histidine.</text>
        <dbReference type="EC" id="2.7.13.3"/>
    </reaction>
</comment>
<dbReference type="InterPro" id="IPR010559">
    <property type="entry name" value="Sig_transdc_His_kin_internal"/>
</dbReference>
<name>A0A7G5BVG0_9BACL</name>
<dbReference type="Gene3D" id="6.10.340.10">
    <property type="match status" value="1"/>
</dbReference>
<dbReference type="SMART" id="SM00304">
    <property type="entry name" value="HAMP"/>
    <property type="match status" value="1"/>
</dbReference>
<dbReference type="Pfam" id="PF06580">
    <property type="entry name" value="His_kinase"/>
    <property type="match status" value="1"/>
</dbReference>
<dbReference type="InterPro" id="IPR005467">
    <property type="entry name" value="His_kinase_dom"/>
</dbReference>
<dbReference type="PROSITE" id="PS50885">
    <property type="entry name" value="HAMP"/>
    <property type="match status" value="1"/>
</dbReference>
<dbReference type="InterPro" id="IPR050640">
    <property type="entry name" value="Bact_2-comp_sensor_kinase"/>
</dbReference>
<evidence type="ECO:0000313" key="18">
    <source>
        <dbReference type="Proteomes" id="UP000515679"/>
    </source>
</evidence>
<evidence type="ECO:0000256" key="5">
    <source>
        <dbReference type="ARBA" id="ARBA00022553"/>
    </source>
</evidence>
<dbReference type="SUPFAM" id="SSF158472">
    <property type="entry name" value="HAMP domain-like"/>
    <property type="match status" value="1"/>
</dbReference>
<reference evidence="17 18" key="1">
    <citation type="submission" date="2019-07" db="EMBL/GenBank/DDBJ databases">
        <authorList>
            <person name="Kim J.K."/>
            <person name="Cheong H.-M."/>
            <person name="Choi Y."/>
            <person name="Hwang K.J."/>
            <person name="Lee S."/>
            <person name="Choi C."/>
        </authorList>
    </citation>
    <scope>NUCLEOTIDE SEQUENCE [LARGE SCALE GENOMIC DNA]</scope>
    <source>
        <strain evidence="17 18">KS 22</strain>
    </source>
</reference>
<dbReference type="KEGG" id="cchl:FPL14_06755"/>
<feature type="domain" description="Histidine kinase" evidence="15">
    <location>
        <begin position="388"/>
        <end position="583"/>
    </location>
</feature>
<evidence type="ECO:0000259" key="15">
    <source>
        <dbReference type="PROSITE" id="PS50109"/>
    </source>
</evidence>
<keyword evidence="5" id="KW-0597">Phosphoprotein</keyword>
<comment type="subcellular location">
    <subcellularLocation>
        <location evidence="2">Cell membrane</location>
        <topology evidence="2">Multi-pass membrane protein</topology>
    </subcellularLocation>
</comment>
<evidence type="ECO:0000256" key="3">
    <source>
        <dbReference type="ARBA" id="ARBA00012438"/>
    </source>
</evidence>
<evidence type="ECO:0000259" key="16">
    <source>
        <dbReference type="PROSITE" id="PS50885"/>
    </source>
</evidence>
<evidence type="ECO:0000256" key="12">
    <source>
        <dbReference type="ARBA" id="ARBA00023012"/>
    </source>
</evidence>